<proteinExistence type="predicted"/>
<protein>
    <submittedName>
        <fullName evidence="1">Reticulophagy</fullName>
    </submittedName>
</protein>
<dbReference type="GO" id="GO:0034045">
    <property type="term" value="C:phagophore assembly site membrane"/>
    <property type="evidence" value="ECO:0007669"/>
    <property type="project" value="TreeGrafter"/>
</dbReference>
<dbReference type="OrthoDB" id="447953at2759"/>
<dbReference type="GO" id="GO:0034727">
    <property type="term" value="P:piecemeal microautophagy of the nucleus"/>
    <property type="evidence" value="ECO:0007669"/>
    <property type="project" value="TreeGrafter"/>
</dbReference>
<dbReference type="GO" id="GO:0034517">
    <property type="term" value="P:ribophagy"/>
    <property type="evidence" value="ECO:0007669"/>
    <property type="project" value="TreeGrafter"/>
</dbReference>
<feature type="non-terminal residue" evidence="1">
    <location>
        <position position="1"/>
    </location>
</feature>
<dbReference type="GO" id="GO:0000045">
    <property type="term" value="P:autophagosome assembly"/>
    <property type="evidence" value="ECO:0007669"/>
    <property type="project" value="InterPro"/>
</dbReference>
<dbReference type="GO" id="GO:1990316">
    <property type="term" value="C:Atg1/ULK1 kinase complex"/>
    <property type="evidence" value="ECO:0007669"/>
    <property type="project" value="TreeGrafter"/>
</dbReference>
<dbReference type="InterPro" id="IPR040040">
    <property type="entry name" value="ATG11"/>
</dbReference>
<evidence type="ECO:0000313" key="2">
    <source>
        <dbReference type="Proteomes" id="UP001163046"/>
    </source>
</evidence>
<gene>
    <name evidence="1" type="primary">RB1CC1_3</name>
    <name evidence="1" type="ORF">OS493_040494</name>
</gene>
<organism evidence="1 2">
    <name type="scientific">Desmophyllum pertusum</name>
    <dbReference type="NCBI Taxonomy" id="174260"/>
    <lineage>
        <taxon>Eukaryota</taxon>
        <taxon>Metazoa</taxon>
        <taxon>Cnidaria</taxon>
        <taxon>Anthozoa</taxon>
        <taxon>Hexacorallia</taxon>
        <taxon>Scleractinia</taxon>
        <taxon>Caryophylliina</taxon>
        <taxon>Caryophylliidae</taxon>
        <taxon>Desmophyllum</taxon>
    </lineage>
</organism>
<dbReference type="Proteomes" id="UP001163046">
    <property type="component" value="Unassembled WGS sequence"/>
</dbReference>
<accession>A0A9X0CHB5</accession>
<dbReference type="GO" id="GO:0000422">
    <property type="term" value="P:autophagy of mitochondrion"/>
    <property type="evidence" value="ECO:0007669"/>
    <property type="project" value="TreeGrafter"/>
</dbReference>
<name>A0A9X0CHB5_9CNID</name>
<dbReference type="GO" id="GO:0061723">
    <property type="term" value="P:glycophagy"/>
    <property type="evidence" value="ECO:0007669"/>
    <property type="project" value="TreeGrafter"/>
</dbReference>
<dbReference type="EMBL" id="MU827695">
    <property type="protein sequence ID" value="KAJ7343691.1"/>
    <property type="molecule type" value="Genomic_DNA"/>
</dbReference>
<dbReference type="GO" id="GO:0061709">
    <property type="term" value="P:reticulophagy"/>
    <property type="evidence" value="ECO:0007669"/>
    <property type="project" value="TreeGrafter"/>
</dbReference>
<comment type="caution">
    <text evidence="1">The sequence shown here is derived from an EMBL/GenBank/DDBJ whole genome shotgun (WGS) entry which is preliminary data.</text>
</comment>
<dbReference type="PANTHER" id="PTHR13222:SF1">
    <property type="entry name" value="RB1-INDUCIBLE COILED-COIL PROTEIN 1"/>
    <property type="match status" value="1"/>
</dbReference>
<reference evidence="1" key="1">
    <citation type="submission" date="2023-01" db="EMBL/GenBank/DDBJ databases">
        <title>Genome assembly of the deep-sea coral Lophelia pertusa.</title>
        <authorList>
            <person name="Herrera S."/>
            <person name="Cordes E."/>
        </authorList>
    </citation>
    <scope>NUCLEOTIDE SEQUENCE</scope>
    <source>
        <strain evidence="1">USNM1676648</strain>
        <tissue evidence="1">Polyp</tissue>
    </source>
</reference>
<dbReference type="GO" id="GO:0019901">
    <property type="term" value="F:protein kinase binding"/>
    <property type="evidence" value="ECO:0007669"/>
    <property type="project" value="TreeGrafter"/>
</dbReference>
<dbReference type="PANTHER" id="PTHR13222">
    <property type="entry name" value="RB1-INDUCIBLE COILED-COIL"/>
    <property type="match status" value="1"/>
</dbReference>
<dbReference type="AlphaFoldDB" id="A0A9X0CHB5"/>
<dbReference type="GO" id="GO:0060090">
    <property type="term" value="F:molecular adaptor activity"/>
    <property type="evidence" value="ECO:0007669"/>
    <property type="project" value="TreeGrafter"/>
</dbReference>
<sequence>MLVYSEFKARSSSVHQIYSEFLDSRTRYVELLDRFKQMLPLLARVPVLPCLMARQLSQDRQQGLVSLLDWISAQDNKNSLQDMVKQCIEAVEQFDESHLTEITTEVSQVL</sequence>
<keyword evidence="2" id="KW-1185">Reference proteome</keyword>
<evidence type="ECO:0000313" key="1">
    <source>
        <dbReference type="EMBL" id="KAJ7343691.1"/>
    </source>
</evidence>